<accession>Q3JV68</accession>
<protein>
    <submittedName>
        <fullName evidence="1">Uncharacterized protein</fullName>
    </submittedName>
</protein>
<gene>
    <name evidence="1" type="ordered locus">BURPS1710b_1123</name>
</gene>
<dbReference type="EMBL" id="CP000124">
    <property type="protein sequence ID" value="ABA49788.1"/>
    <property type="molecule type" value="Genomic_DNA"/>
</dbReference>
<proteinExistence type="predicted"/>
<name>Q3JV68_BURP1</name>
<evidence type="ECO:0000313" key="2">
    <source>
        <dbReference type="Proteomes" id="UP000002700"/>
    </source>
</evidence>
<reference evidence="1 2" key="1">
    <citation type="submission" date="2005-09" db="EMBL/GenBank/DDBJ databases">
        <authorList>
            <person name="Woods D.E."/>
            <person name="Nierman W.C."/>
        </authorList>
    </citation>
    <scope>NUCLEOTIDE SEQUENCE [LARGE SCALE GENOMIC DNA]</scope>
    <source>
        <strain evidence="1 2">1710b</strain>
    </source>
</reference>
<dbReference type="KEGG" id="bpm:BURPS1710b_1123"/>
<dbReference type="EnsemblBacteria" id="ABA49788">
    <property type="protein sequence ID" value="ABA49788"/>
    <property type="gene ID" value="BURPS1710b_1123"/>
</dbReference>
<evidence type="ECO:0000313" key="1">
    <source>
        <dbReference type="EMBL" id="ABA49788.1"/>
    </source>
</evidence>
<dbReference type="Proteomes" id="UP000002700">
    <property type="component" value="Chromosome I"/>
</dbReference>
<organism evidence="1 2">
    <name type="scientific">Burkholderia pseudomallei (strain 1710b)</name>
    <dbReference type="NCBI Taxonomy" id="320372"/>
    <lineage>
        <taxon>Bacteria</taxon>
        <taxon>Pseudomonadati</taxon>
        <taxon>Pseudomonadota</taxon>
        <taxon>Betaproteobacteria</taxon>
        <taxon>Burkholderiales</taxon>
        <taxon>Burkholderiaceae</taxon>
        <taxon>Burkholderia</taxon>
        <taxon>pseudomallei group</taxon>
    </lineage>
</organism>
<sequence>MRRGAVRAARRWRRPARARRRSANSVGGRRREAGRAAARRATVLGEVRARVDDVLRDRARERFEIDEFRLVAQLLQEFDANELAVCIAVPVEQVHFEQHAAGIVDGRPHAEARDARQRLGREAVHAHDEDARQGRALVSDRQVQRREAEVAAELQPVRDVAADRIAVAERARGGVEISRRERGAHAGTRNARAIGVGERFHLLDLEAEALARRLQRREIARAPRAVAEVVADHDPAGVQPVDERAFDERLGRLARERMVEVLDDHAVDAVLAQRLELVAQHRDARRRARRIEELARMRLERHHAHGQPARVRRRAHAREQGLVAAMDTVEVADRQRARGAALGVGQAAEDFHDSG</sequence>
<dbReference type="AlphaFoldDB" id="Q3JV68"/>
<dbReference type="HOGENOM" id="CLU_780047_0_0_4"/>